<organism evidence="2 3">
    <name type="scientific">Bacteroides uniformis (strain ATCC 8492 / DSM 6597 / CCUG 4942 / CIP 103695 / JCM 5828 / KCTC 5204 / NCTC 13054 / VPI 0061)</name>
    <dbReference type="NCBI Taxonomy" id="411479"/>
    <lineage>
        <taxon>Bacteria</taxon>
        <taxon>Pseudomonadati</taxon>
        <taxon>Bacteroidota</taxon>
        <taxon>Bacteroidia</taxon>
        <taxon>Bacteroidales</taxon>
        <taxon>Bacteroidaceae</taxon>
        <taxon>Bacteroides</taxon>
    </lineage>
</organism>
<keyword evidence="1" id="KW-0472">Membrane</keyword>
<comment type="caution">
    <text evidence="2">The sequence shown here is derived from an EMBL/GenBank/DDBJ whole genome shotgun (WGS) entry which is preliminary data.</text>
</comment>
<dbReference type="EMBL" id="AAYH02000027">
    <property type="protein sequence ID" value="EDO56264.1"/>
    <property type="molecule type" value="Genomic_DNA"/>
</dbReference>
<accession>A0ABC9NI57</accession>
<name>A0ABC9NI57_BACUC</name>
<keyword evidence="3" id="KW-1185">Reference proteome</keyword>
<sequence>MPLIYIIFHNKQKFFAVFHFKSFFSQILWLFLFGENT</sequence>
<dbReference type="AlphaFoldDB" id="A0ABC9NI57"/>
<evidence type="ECO:0000256" key="1">
    <source>
        <dbReference type="SAM" id="Phobius"/>
    </source>
</evidence>
<keyword evidence="1" id="KW-1133">Transmembrane helix</keyword>
<evidence type="ECO:0000313" key="2">
    <source>
        <dbReference type="EMBL" id="EDO56264.1"/>
    </source>
</evidence>
<reference evidence="2" key="1">
    <citation type="submission" date="2007-06" db="EMBL/GenBank/DDBJ databases">
        <authorList>
            <person name="Fulton L."/>
            <person name="Clifton S."/>
            <person name="Fulton B."/>
            <person name="Xu J."/>
            <person name="Minx P."/>
            <person name="Pepin K.H."/>
            <person name="Johnson M."/>
            <person name="Thiruvilangam P."/>
            <person name="Bhonagiri V."/>
            <person name="Nash W.E."/>
            <person name="Mardis E.R."/>
            <person name="Wilson R.K."/>
        </authorList>
    </citation>
    <scope>NUCLEOTIDE SEQUENCE [LARGE SCALE GENOMIC DNA]</scope>
    <source>
        <strain evidence="2">ATCC 8492</strain>
    </source>
</reference>
<gene>
    <name evidence="2" type="ORF">BACUNI_00103</name>
</gene>
<protein>
    <submittedName>
        <fullName evidence="2">Uncharacterized protein</fullName>
    </submittedName>
</protein>
<reference evidence="2" key="2">
    <citation type="submission" date="2013-11" db="EMBL/GenBank/DDBJ databases">
        <title>Draft genome sequence of Bacteroides uniformis (ATCC 8492).</title>
        <authorList>
            <person name="Sudarsanam P."/>
            <person name="Ley R."/>
            <person name="Guruge J."/>
            <person name="Turnbaugh P.J."/>
            <person name="Mahowald M."/>
            <person name="Liep D."/>
            <person name="Gordon J."/>
        </authorList>
    </citation>
    <scope>NUCLEOTIDE SEQUENCE</scope>
    <source>
        <strain evidence="2">ATCC 8492</strain>
    </source>
</reference>
<dbReference type="Proteomes" id="UP000004110">
    <property type="component" value="Unassembled WGS sequence"/>
</dbReference>
<evidence type="ECO:0000313" key="3">
    <source>
        <dbReference type="Proteomes" id="UP000004110"/>
    </source>
</evidence>
<keyword evidence="1" id="KW-0812">Transmembrane</keyword>
<proteinExistence type="predicted"/>
<feature type="transmembrane region" description="Helical" evidence="1">
    <location>
        <begin position="14"/>
        <end position="34"/>
    </location>
</feature>